<reference evidence="2 3" key="1">
    <citation type="submission" date="2017-06" db="EMBL/GenBank/DDBJ databases">
        <authorList>
            <person name="Kim H.J."/>
            <person name="Triplett B.A."/>
        </authorList>
    </citation>
    <scope>NUCLEOTIDE SEQUENCE [LARGE SCALE GENOMIC DNA]</scope>
    <source>
        <strain evidence="2 3">CGMCC 4.5593</strain>
    </source>
</reference>
<dbReference type="InterPro" id="IPR025117">
    <property type="entry name" value="DUF4037"/>
</dbReference>
<dbReference type="RefSeq" id="WP_089243723.1">
    <property type="nucleotide sequence ID" value="NZ_FZPH01000001.1"/>
</dbReference>
<gene>
    <name evidence="2" type="ORF">SAMN05421812_101251</name>
</gene>
<evidence type="ECO:0000313" key="2">
    <source>
        <dbReference type="EMBL" id="SNS64727.1"/>
    </source>
</evidence>
<name>A0A239G6D4_9ACTN</name>
<proteinExistence type="predicted"/>
<accession>A0A239G6D4</accession>
<dbReference type="EMBL" id="FZPH01000001">
    <property type="protein sequence ID" value="SNS64727.1"/>
    <property type="molecule type" value="Genomic_DNA"/>
</dbReference>
<dbReference type="Pfam" id="PF13228">
    <property type="entry name" value="DUF4037"/>
    <property type="match status" value="1"/>
</dbReference>
<evidence type="ECO:0000313" key="3">
    <source>
        <dbReference type="Proteomes" id="UP000198362"/>
    </source>
</evidence>
<dbReference type="Proteomes" id="UP000198362">
    <property type="component" value="Unassembled WGS sequence"/>
</dbReference>
<dbReference type="OrthoDB" id="3030at2"/>
<dbReference type="AlphaFoldDB" id="A0A239G6D4"/>
<evidence type="ECO:0000259" key="1">
    <source>
        <dbReference type="Pfam" id="PF13228"/>
    </source>
</evidence>
<sequence>MEFTPGLAVSRRLYDEVVAPALKSVPHAAGRVDSGSDVLGFDTERSMDHDWGPRLQVFVADRESAAEAHKRIVLPETFHGIPTSDHGERIGVTVDALDDYLAASLAMKDPANPTTDDWLAAPTQRLAEFTGGAVFRDDLGGLTAARDALRWYPDDVWRYVVAAQWTRIDQEEPFVGRCGELGDDLGSRIVAARLARDLMRLFLLLERRYPPYSKWLGTAFDKLPTAPRAALQAALGADDWHQRERHLLEAATRAGERTNEIFGTAEDPTPRPFHDRPIMVLGAARFADALTPWQPRTGAVDQWVDSTDVLSHVGRARAAARGLNGAGLGPNDR</sequence>
<protein>
    <recommendedName>
        <fullName evidence="1">DUF4037 domain-containing protein</fullName>
    </recommendedName>
</protein>
<organism evidence="2 3">
    <name type="scientific">Asanoa hainanensis</name>
    <dbReference type="NCBI Taxonomy" id="560556"/>
    <lineage>
        <taxon>Bacteria</taxon>
        <taxon>Bacillati</taxon>
        <taxon>Actinomycetota</taxon>
        <taxon>Actinomycetes</taxon>
        <taxon>Micromonosporales</taxon>
        <taxon>Micromonosporaceae</taxon>
        <taxon>Asanoa</taxon>
    </lineage>
</organism>
<feature type="domain" description="DUF4037" evidence="1">
    <location>
        <begin position="118"/>
        <end position="216"/>
    </location>
</feature>
<keyword evidence="3" id="KW-1185">Reference proteome</keyword>